<keyword evidence="4" id="KW-1185">Reference proteome</keyword>
<evidence type="ECO:0000256" key="1">
    <source>
        <dbReference type="SAM" id="MobiDB-lite"/>
    </source>
</evidence>
<evidence type="ECO:0000313" key="3">
    <source>
        <dbReference type="EMBL" id="KAF2503080.1"/>
    </source>
</evidence>
<feature type="domain" description="R3H" evidence="2">
    <location>
        <begin position="70"/>
        <end position="140"/>
    </location>
</feature>
<accession>A0A6A6RH40</accession>
<feature type="compositionally biased region" description="Polar residues" evidence="1">
    <location>
        <begin position="274"/>
        <end position="299"/>
    </location>
</feature>
<proteinExistence type="predicted"/>
<dbReference type="EMBL" id="MU004181">
    <property type="protein sequence ID" value="KAF2503080.1"/>
    <property type="molecule type" value="Genomic_DNA"/>
</dbReference>
<dbReference type="PROSITE" id="PS51061">
    <property type="entry name" value="R3H"/>
    <property type="match status" value="1"/>
</dbReference>
<dbReference type="Proteomes" id="UP000799750">
    <property type="component" value="Unassembled WGS sequence"/>
</dbReference>
<gene>
    <name evidence="3" type="ORF">BU16DRAFT_28504</name>
</gene>
<reference evidence="3" key="1">
    <citation type="journal article" date="2020" name="Stud. Mycol.">
        <title>101 Dothideomycetes genomes: a test case for predicting lifestyles and emergence of pathogens.</title>
        <authorList>
            <person name="Haridas S."/>
            <person name="Albert R."/>
            <person name="Binder M."/>
            <person name="Bloem J."/>
            <person name="Labutti K."/>
            <person name="Salamov A."/>
            <person name="Andreopoulos B."/>
            <person name="Baker S."/>
            <person name="Barry K."/>
            <person name="Bills G."/>
            <person name="Bluhm B."/>
            <person name="Cannon C."/>
            <person name="Castanera R."/>
            <person name="Culley D."/>
            <person name="Daum C."/>
            <person name="Ezra D."/>
            <person name="Gonzalez J."/>
            <person name="Henrissat B."/>
            <person name="Kuo A."/>
            <person name="Liang C."/>
            <person name="Lipzen A."/>
            <person name="Lutzoni F."/>
            <person name="Magnuson J."/>
            <person name="Mondo S."/>
            <person name="Nolan M."/>
            <person name="Ohm R."/>
            <person name="Pangilinan J."/>
            <person name="Park H.-J."/>
            <person name="Ramirez L."/>
            <person name="Alfaro M."/>
            <person name="Sun H."/>
            <person name="Tritt A."/>
            <person name="Yoshinaga Y."/>
            <person name="Zwiers L.-H."/>
            <person name="Turgeon B."/>
            <person name="Goodwin S."/>
            <person name="Spatafora J."/>
            <person name="Crous P."/>
            <person name="Grigoriev I."/>
        </authorList>
    </citation>
    <scope>NUCLEOTIDE SEQUENCE</scope>
    <source>
        <strain evidence="3">CBS 269.34</strain>
    </source>
</reference>
<name>A0A6A6RH40_9PEZI</name>
<dbReference type="OrthoDB" id="4630416at2759"/>
<evidence type="ECO:0000259" key="2">
    <source>
        <dbReference type="PROSITE" id="PS51061"/>
    </source>
</evidence>
<protein>
    <recommendedName>
        <fullName evidence="2">R3H domain-containing protein</fullName>
    </recommendedName>
</protein>
<feature type="region of interest" description="Disordered" evidence="1">
    <location>
        <begin position="249"/>
        <end position="299"/>
    </location>
</feature>
<dbReference type="InterPro" id="IPR001374">
    <property type="entry name" value="R3H_dom"/>
</dbReference>
<organism evidence="3 4">
    <name type="scientific">Lophium mytilinum</name>
    <dbReference type="NCBI Taxonomy" id="390894"/>
    <lineage>
        <taxon>Eukaryota</taxon>
        <taxon>Fungi</taxon>
        <taxon>Dikarya</taxon>
        <taxon>Ascomycota</taxon>
        <taxon>Pezizomycotina</taxon>
        <taxon>Dothideomycetes</taxon>
        <taxon>Pleosporomycetidae</taxon>
        <taxon>Mytilinidiales</taxon>
        <taxon>Mytilinidiaceae</taxon>
        <taxon>Lophium</taxon>
    </lineage>
</organism>
<dbReference type="AlphaFoldDB" id="A0A6A6RH40"/>
<dbReference type="GO" id="GO:0003676">
    <property type="term" value="F:nucleic acid binding"/>
    <property type="evidence" value="ECO:0007669"/>
    <property type="project" value="UniProtKB-UniRule"/>
</dbReference>
<feature type="compositionally biased region" description="Acidic residues" evidence="1">
    <location>
        <begin position="255"/>
        <end position="269"/>
    </location>
</feature>
<evidence type="ECO:0000313" key="4">
    <source>
        <dbReference type="Proteomes" id="UP000799750"/>
    </source>
</evidence>
<sequence>MKGLLGCSVKEEKCDTVPQHIRDLETTLAAQYNTKNNPHMALENKRVGNLIAEREKMKAEAFKRLETPGQEASYDMELFMRKYFLDENEMPDRSKMSRPLVLTGYNDRYDMHARAEEVPGLETHSGGQGNVRTLVIGWSRSAVWAEAGNIDKAQRADRENKKDAEWAESMKTHDSFVKSLTVSAEDQSFSAECATGSYVVQCDKATGYDELDGPMHLSITEAPGGLVGSFDFAVLEGIMRFDVSEAALLDREDSGSEEEDEDESVEDDERTALNPPSNKRQAPSTATNSTAKRVKSTSTEQTRRLYLKWRGRETGEGEIQVDYFNSNTGYIDFLDAACTTFDGRFSADLLGKNVPFQGYRVGYDFRPMTGHWSDYSERAHEYARVVRWR</sequence>